<accession>F2VQS0</accession>
<dbReference type="InterPro" id="IPR036772">
    <property type="entry name" value="SRCR-like_dom_sf"/>
</dbReference>
<organism evidence="4">
    <name type="scientific">Epinephelus coioides</name>
    <name type="common">Orange-spotted grouper</name>
    <name type="synonym">Epinephelus nebulosus</name>
    <dbReference type="NCBI Taxonomy" id="94232"/>
    <lineage>
        <taxon>Eukaryota</taxon>
        <taxon>Metazoa</taxon>
        <taxon>Chordata</taxon>
        <taxon>Craniata</taxon>
        <taxon>Vertebrata</taxon>
        <taxon>Euteleostomi</taxon>
        <taxon>Actinopterygii</taxon>
        <taxon>Neopterygii</taxon>
        <taxon>Teleostei</taxon>
        <taxon>Neoteleostei</taxon>
        <taxon>Acanthomorphata</taxon>
        <taxon>Eupercaria</taxon>
        <taxon>Perciformes</taxon>
        <taxon>Serranoidei</taxon>
        <taxon>Serranidae</taxon>
        <taxon>Epinephelinae</taxon>
        <taxon>Epinephelini</taxon>
        <taxon>Epinephelus</taxon>
    </lineage>
</organism>
<evidence type="ECO:0000259" key="3">
    <source>
        <dbReference type="PROSITE" id="PS50287"/>
    </source>
</evidence>
<name>F2VQS0_EPICO</name>
<sequence>CEELGCGQAGEVIEYFGSKSQETPVISKIECSGDSKSLKACLIIASTVSCTLGGLQCSSWSKIQLTVANKSCSGAVSVVSQGKISPVSIQRWTKEAGDRLCHDLDCGSLTSNKTMKLNSSCATNFNCAREKAPENVWKCKQETLVFDKGDTEVEQLLIE</sequence>
<dbReference type="Gene3D" id="3.10.250.10">
    <property type="entry name" value="SRCR-like domain"/>
    <property type="match status" value="1"/>
</dbReference>
<feature type="domain" description="SRCR" evidence="3">
    <location>
        <begin position="1"/>
        <end position="58"/>
    </location>
</feature>
<proteinExistence type="evidence at transcript level"/>
<reference evidence="4" key="1">
    <citation type="submission" date="2010-03" db="EMBL/GenBank/DDBJ databases">
        <title>Definition of the antibody to resist a fatal pathogen challenge in a bony fish highlights a life vest in the immune system in early vertebrates.</title>
        <authorList>
            <person name="Jiang Y.N."/>
            <person name="Xia C."/>
        </authorList>
    </citation>
    <scope>NUCLEOTIDE SEQUENCE</scope>
</reference>
<dbReference type="EMBL" id="GU988643">
    <property type="protein sequence ID" value="AEA39666.1"/>
    <property type="molecule type" value="mRNA"/>
</dbReference>
<protein>
    <submittedName>
        <fullName evidence="4">DMBT-like protein</fullName>
    </submittedName>
</protein>
<feature type="domain" description="SRCR" evidence="3">
    <location>
        <begin position="63"/>
        <end position="139"/>
    </location>
</feature>
<dbReference type="SUPFAM" id="SSF56487">
    <property type="entry name" value="SRCR-like"/>
    <property type="match status" value="1"/>
</dbReference>
<dbReference type="PROSITE" id="PS50287">
    <property type="entry name" value="SRCR_2"/>
    <property type="match status" value="2"/>
</dbReference>
<feature type="non-terminal residue" evidence="4">
    <location>
        <position position="159"/>
    </location>
</feature>
<feature type="non-terminal residue" evidence="4">
    <location>
        <position position="1"/>
    </location>
</feature>
<comment type="caution">
    <text evidence="2">Lacks conserved residue(s) required for the propagation of feature annotation.</text>
</comment>
<dbReference type="InterPro" id="IPR001190">
    <property type="entry name" value="SRCR"/>
</dbReference>
<evidence type="ECO:0000313" key="4">
    <source>
        <dbReference type="EMBL" id="AEA39666.1"/>
    </source>
</evidence>
<feature type="disulfide bond" evidence="2">
    <location>
        <begin position="31"/>
        <end position="41"/>
    </location>
</feature>
<dbReference type="GO" id="GO:0016020">
    <property type="term" value="C:membrane"/>
    <property type="evidence" value="ECO:0007669"/>
    <property type="project" value="InterPro"/>
</dbReference>
<evidence type="ECO:0000256" key="1">
    <source>
        <dbReference type="ARBA" id="ARBA00023157"/>
    </source>
</evidence>
<evidence type="ECO:0000256" key="2">
    <source>
        <dbReference type="PROSITE-ProRule" id="PRU00196"/>
    </source>
</evidence>
<keyword evidence="1 2" id="KW-1015">Disulfide bond</keyword>
<dbReference type="AlphaFoldDB" id="F2VQS0"/>